<name>A0A1G4TN60_9BACL</name>
<reference evidence="4" key="1">
    <citation type="submission" date="2016-10" db="EMBL/GenBank/DDBJ databases">
        <authorList>
            <person name="Varghese N."/>
            <person name="Submissions S."/>
        </authorList>
    </citation>
    <scope>NUCLEOTIDE SEQUENCE [LARGE SCALE GENOMIC DNA]</scope>
    <source>
        <strain evidence="4">CGMCC 1.8946</strain>
    </source>
</reference>
<dbReference type="InterPro" id="IPR002110">
    <property type="entry name" value="Ankyrin_rpt"/>
</dbReference>
<dbReference type="SMART" id="SM00248">
    <property type="entry name" value="ANK"/>
    <property type="match status" value="4"/>
</dbReference>
<evidence type="ECO:0000256" key="2">
    <source>
        <dbReference type="PROSITE-ProRule" id="PRU00023"/>
    </source>
</evidence>
<dbReference type="Pfam" id="PF12796">
    <property type="entry name" value="Ank_2"/>
    <property type="match status" value="1"/>
</dbReference>
<dbReference type="OrthoDB" id="341379at2"/>
<dbReference type="Gene3D" id="1.25.40.20">
    <property type="entry name" value="Ankyrin repeat-containing domain"/>
    <property type="match status" value="1"/>
</dbReference>
<feature type="repeat" description="ANK" evidence="2">
    <location>
        <begin position="132"/>
        <end position="164"/>
    </location>
</feature>
<feature type="repeat" description="ANK" evidence="2">
    <location>
        <begin position="68"/>
        <end position="100"/>
    </location>
</feature>
<evidence type="ECO:0000313" key="4">
    <source>
        <dbReference type="Proteomes" id="UP000198601"/>
    </source>
</evidence>
<dbReference type="Proteomes" id="UP000198601">
    <property type="component" value="Unassembled WGS sequence"/>
</dbReference>
<dbReference type="PROSITE" id="PS50088">
    <property type="entry name" value="ANK_REPEAT"/>
    <property type="match status" value="3"/>
</dbReference>
<dbReference type="STRING" id="624147.SAMN04487970_105621"/>
<keyword evidence="4" id="KW-1185">Reference proteome</keyword>
<feature type="repeat" description="ANK" evidence="2">
    <location>
        <begin position="170"/>
        <end position="202"/>
    </location>
</feature>
<gene>
    <name evidence="3" type="ORF">SAMN04487970_105621</name>
</gene>
<protein>
    <submittedName>
        <fullName evidence="3">Ankyrin repeat</fullName>
    </submittedName>
</protein>
<dbReference type="PROSITE" id="PS50297">
    <property type="entry name" value="ANK_REP_REGION"/>
    <property type="match status" value="2"/>
</dbReference>
<dbReference type="InterPro" id="IPR036770">
    <property type="entry name" value="Ankyrin_rpt-contain_sf"/>
</dbReference>
<evidence type="ECO:0000313" key="3">
    <source>
        <dbReference type="EMBL" id="SCW82019.1"/>
    </source>
</evidence>
<dbReference type="RefSeq" id="WP_090676217.1">
    <property type="nucleotide sequence ID" value="NZ_FMTT01000056.1"/>
</dbReference>
<accession>A0A1G4TN60</accession>
<dbReference type="EMBL" id="FMTT01000056">
    <property type="protein sequence ID" value="SCW82019.1"/>
    <property type="molecule type" value="Genomic_DNA"/>
</dbReference>
<dbReference type="PANTHER" id="PTHR24161">
    <property type="entry name" value="ANK_REP_REGION DOMAIN-CONTAINING PROTEIN-RELATED"/>
    <property type="match status" value="1"/>
</dbReference>
<dbReference type="SUPFAM" id="SSF48403">
    <property type="entry name" value="Ankyrin repeat"/>
    <property type="match status" value="1"/>
</dbReference>
<keyword evidence="1" id="KW-0677">Repeat</keyword>
<proteinExistence type="predicted"/>
<evidence type="ECO:0000256" key="1">
    <source>
        <dbReference type="ARBA" id="ARBA00022737"/>
    </source>
</evidence>
<sequence length="359" mass="41113">MTEFEKEVISCIQSKDTDQVVMATLEKHGLPEGSTLSVHILNQALEYKRLALARILLDKYLFDNLNDEKDPVITYAARYGTRDLFERLIQAGADLNALDHVKNSAVGRALAFNNHKGVRALLELGFDMRTYAGGDALRKAAYYGKFEFVKLFVEHGADVNFNGRSQVFPYCTTPVQMAASINHFEIVKYLIEHGADVTIKDKYGDRAYSYAKQNNHTELMEYIKQFEPPIWHEMDNRAKELKRLGLPAEIIKWLGIENRRIDLKDCKTTEYIEFETIFDVRVLEWRGRQFIDLVKDIENYSNTGFIVWVKDKKCLGSLDVEHDELILLPGLKWKAFLAKAAGIIDDILDGNLSGESFED</sequence>
<dbReference type="PANTHER" id="PTHR24161:SF85">
    <property type="entry name" value="PALMITOYLTRANSFERASE HIP14"/>
    <property type="match status" value="1"/>
</dbReference>
<dbReference type="AlphaFoldDB" id="A0A1G4TN60"/>
<keyword evidence="2" id="KW-0040">ANK repeat</keyword>
<organism evidence="3 4">
    <name type="scientific">Paenibacillus tianmuensis</name>
    <dbReference type="NCBI Taxonomy" id="624147"/>
    <lineage>
        <taxon>Bacteria</taxon>
        <taxon>Bacillati</taxon>
        <taxon>Bacillota</taxon>
        <taxon>Bacilli</taxon>
        <taxon>Bacillales</taxon>
        <taxon>Paenibacillaceae</taxon>
        <taxon>Paenibacillus</taxon>
    </lineage>
</organism>